<gene>
    <name evidence="1" type="ORF">ACFOUY_11860</name>
</gene>
<evidence type="ECO:0000313" key="2">
    <source>
        <dbReference type="Proteomes" id="UP001595792"/>
    </source>
</evidence>
<comment type="caution">
    <text evidence="1">The sequence shown here is derived from an EMBL/GenBank/DDBJ whole genome shotgun (WGS) entry which is preliminary data.</text>
</comment>
<proteinExistence type="predicted"/>
<keyword evidence="2" id="KW-1185">Reference proteome</keyword>
<evidence type="ECO:0000313" key="1">
    <source>
        <dbReference type="EMBL" id="MFC4197392.1"/>
    </source>
</evidence>
<dbReference type="EMBL" id="JBHSBY010000114">
    <property type="protein sequence ID" value="MFC4197392.1"/>
    <property type="molecule type" value="Genomic_DNA"/>
</dbReference>
<protein>
    <submittedName>
        <fullName evidence="1">Uncharacterized protein</fullName>
    </submittedName>
</protein>
<dbReference type="RefSeq" id="WP_378960872.1">
    <property type="nucleotide sequence ID" value="NZ_JBHRXC010000001.1"/>
</dbReference>
<name>A0ABV8NP58_9SPHI</name>
<accession>A0ABV8NP58</accession>
<sequence>MKEQQIEITALLDIIAGRLEGLPMRKGWVVWSKSLQNSSTRQKISIILE</sequence>
<organism evidence="1 2">
    <name type="scientific">Pedobacter jamesrossensis</name>
    <dbReference type="NCBI Taxonomy" id="1908238"/>
    <lineage>
        <taxon>Bacteria</taxon>
        <taxon>Pseudomonadati</taxon>
        <taxon>Bacteroidota</taxon>
        <taxon>Sphingobacteriia</taxon>
        <taxon>Sphingobacteriales</taxon>
        <taxon>Sphingobacteriaceae</taxon>
        <taxon>Pedobacter</taxon>
    </lineage>
</organism>
<dbReference type="Proteomes" id="UP001595792">
    <property type="component" value="Unassembled WGS sequence"/>
</dbReference>
<reference evidence="2" key="1">
    <citation type="journal article" date="2019" name="Int. J. Syst. Evol. Microbiol.">
        <title>The Global Catalogue of Microorganisms (GCM) 10K type strain sequencing project: providing services to taxonomists for standard genome sequencing and annotation.</title>
        <authorList>
            <consortium name="The Broad Institute Genomics Platform"/>
            <consortium name="The Broad Institute Genome Sequencing Center for Infectious Disease"/>
            <person name="Wu L."/>
            <person name="Ma J."/>
        </authorList>
    </citation>
    <scope>NUCLEOTIDE SEQUENCE [LARGE SCALE GENOMIC DNA]</scope>
    <source>
        <strain evidence="2">CCM 8689</strain>
    </source>
</reference>